<dbReference type="EMBL" id="LAZR01062043">
    <property type="protein sequence ID" value="KKK62333.1"/>
    <property type="molecule type" value="Genomic_DNA"/>
</dbReference>
<dbReference type="InterPro" id="IPR013325">
    <property type="entry name" value="RNA_pol_sigma_r2"/>
</dbReference>
<reference evidence="1" key="1">
    <citation type="journal article" date="2015" name="Nature">
        <title>Complex archaea that bridge the gap between prokaryotes and eukaryotes.</title>
        <authorList>
            <person name="Spang A."/>
            <person name="Saw J.H."/>
            <person name="Jorgensen S.L."/>
            <person name="Zaremba-Niedzwiedzka K."/>
            <person name="Martijn J."/>
            <person name="Lind A.E."/>
            <person name="van Eijk R."/>
            <person name="Schleper C."/>
            <person name="Guy L."/>
            <person name="Ettema T.J."/>
        </authorList>
    </citation>
    <scope>NUCLEOTIDE SEQUENCE</scope>
</reference>
<protein>
    <recommendedName>
        <fullName evidence="2">RNA polymerase sigma-70 region 2 domain-containing protein</fullName>
    </recommendedName>
</protein>
<proteinExistence type="predicted"/>
<feature type="non-terminal residue" evidence="1">
    <location>
        <position position="165"/>
    </location>
</feature>
<evidence type="ECO:0000313" key="1">
    <source>
        <dbReference type="EMBL" id="KKK62333.1"/>
    </source>
</evidence>
<evidence type="ECO:0008006" key="2">
    <source>
        <dbReference type="Google" id="ProtNLM"/>
    </source>
</evidence>
<sequence>MDDADYEALEAQWTPLLQKFASWPIPGMDRDDIMQEMRIVLLNCQRLYDKNKNIKFMTLLYGSCLKIMLNLLRDSGSGSKPYMKYVPASMLLPLCEGEHRSGAGTCDNDWCTAPELKRVEHEAEGLSDLDLVTLFGGMSDDAKWLIGLITREKITTWTQDRESAE</sequence>
<dbReference type="SUPFAM" id="SSF88946">
    <property type="entry name" value="Sigma2 domain of RNA polymerase sigma factors"/>
    <property type="match status" value="1"/>
</dbReference>
<name>A0A0F8X0A3_9ZZZZ</name>
<accession>A0A0F8X0A3</accession>
<dbReference type="AlphaFoldDB" id="A0A0F8X0A3"/>
<organism evidence="1">
    <name type="scientific">marine sediment metagenome</name>
    <dbReference type="NCBI Taxonomy" id="412755"/>
    <lineage>
        <taxon>unclassified sequences</taxon>
        <taxon>metagenomes</taxon>
        <taxon>ecological metagenomes</taxon>
    </lineage>
</organism>
<gene>
    <name evidence="1" type="ORF">LCGC14_3005370</name>
</gene>
<dbReference type="GO" id="GO:0003700">
    <property type="term" value="F:DNA-binding transcription factor activity"/>
    <property type="evidence" value="ECO:0007669"/>
    <property type="project" value="InterPro"/>
</dbReference>
<dbReference type="GO" id="GO:0006352">
    <property type="term" value="P:DNA-templated transcription initiation"/>
    <property type="evidence" value="ECO:0007669"/>
    <property type="project" value="InterPro"/>
</dbReference>
<comment type="caution">
    <text evidence="1">The sequence shown here is derived from an EMBL/GenBank/DDBJ whole genome shotgun (WGS) entry which is preliminary data.</text>
</comment>